<dbReference type="InterPro" id="IPR004358">
    <property type="entry name" value="Sig_transdc_His_kin-like_C"/>
</dbReference>
<keyword evidence="6 12" id="KW-0418">Kinase</keyword>
<dbReference type="Proteomes" id="UP000002432">
    <property type="component" value="Chromosome"/>
</dbReference>
<dbReference type="SUPFAM" id="SSF47384">
    <property type="entry name" value="Homodimeric domain of signal transducing histidine kinase"/>
    <property type="match status" value="1"/>
</dbReference>
<keyword evidence="8" id="KW-0902">Two-component regulatory system</keyword>
<dbReference type="RefSeq" id="WP_011522617.1">
    <property type="nucleotide sequence ID" value="NC_008009.1"/>
</dbReference>
<evidence type="ECO:0000256" key="8">
    <source>
        <dbReference type="ARBA" id="ARBA00023012"/>
    </source>
</evidence>
<proteinExistence type="predicted"/>
<dbReference type="SMART" id="SM00387">
    <property type="entry name" value="HATPase_c"/>
    <property type="match status" value="1"/>
</dbReference>
<organism evidence="12 13">
    <name type="scientific">Koribacter versatilis (strain Ellin345)</name>
    <dbReference type="NCBI Taxonomy" id="204669"/>
    <lineage>
        <taxon>Bacteria</taxon>
        <taxon>Pseudomonadati</taxon>
        <taxon>Acidobacteriota</taxon>
        <taxon>Terriglobia</taxon>
        <taxon>Terriglobales</taxon>
        <taxon>Candidatus Korobacteraceae</taxon>
        <taxon>Candidatus Korobacter</taxon>
    </lineage>
</organism>
<evidence type="ECO:0000256" key="5">
    <source>
        <dbReference type="ARBA" id="ARBA00022741"/>
    </source>
</evidence>
<dbReference type="Pfam" id="PF00512">
    <property type="entry name" value="HisKA"/>
    <property type="match status" value="1"/>
</dbReference>
<dbReference type="EC" id="2.7.13.3" evidence="2"/>
<protein>
    <recommendedName>
        <fullName evidence="2">histidine kinase</fullName>
        <ecNumber evidence="2">2.7.13.3</ecNumber>
    </recommendedName>
</protein>
<dbReference type="HOGENOM" id="CLU_000445_114_72_0"/>
<sequence length="381" mass="42896">MLRVLLLEDSPLDAELTISTLKAGGIHCQTKRVERRDEYINAIRERGFDVILADYALPDFDGVSALRIAAVQVPDIPFIFVSGSIGEELAIESLKQGATDYVLKERLVRLVPCVNRALRETHDRRDRKRAEEALMHNEKIAMLGRLAATVAHEINNPLSSVTNVLYLLSTQPELTNDSRILIEMAQTELKRVAEISHQTLSFYRESPHAVPIDIAELLEGVLWLFDRQIREKDMVVERRVEYRKKFPAFPGELRQALCNLVSNAIQAIPPNGRMVLRVHETTRRNTGERGLSFIIADSGGGIAPEDRFHIFEPFFSTKGENGTGLGLWVTKGVVEKHRGTIRMRSRQGENSGTTFSIFLPFQQEVLPLTENPRKPVVDAVA</sequence>
<dbReference type="GO" id="GO:0000155">
    <property type="term" value="F:phosphorelay sensor kinase activity"/>
    <property type="evidence" value="ECO:0007669"/>
    <property type="project" value="InterPro"/>
</dbReference>
<dbReference type="Gene3D" id="3.30.565.10">
    <property type="entry name" value="Histidine kinase-like ATPase, C-terminal domain"/>
    <property type="match status" value="1"/>
</dbReference>
<dbReference type="InterPro" id="IPR003594">
    <property type="entry name" value="HATPase_dom"/>
</dbReference>
<dbReference type="Gene3D" id="3.40.50.2300">
    <property type="match status" value="1"/>
</dbReference>
<keyword evidence="7" id="KW-0067">ATP-binding</keyword>
<dbReference type="CDD" id="cd00082">
    <property type="entry name" value="HisKA"/>
    <property type="match status" value="1"/>
</dbReference>
<dbReference type="InterPro" id="IPR003661">
    <property type="entry name" value="HisK_dim/P_dom"/>
</dbReference>
<evidence type="ECO:0000256" key="3">
    <source>
        <dbReference type="ARBA" id="ARBA00022553"/>
    </source>
</evidence>
<name>Q1IQN5_KORVE</name>
<evidence type="ECO:0000259" key="11">
    <source>
        <dbReference type="PROSITE" id="PS50110"/>
    </source>
</evidence>
<dbReference type="SUPFAM" id="SSF52172">
    <property type="entry name" value="CheY-like"/>
    <property type="match status" value="1"/>
</dbReference>
<keyword evidence="5" id="KW-0547">Nucleotide-binding</keyword>
<dbReference type="PANTHER" id="PTHR43065">
    <property type="entry name" value="SENSOR HISTIDINE KINASE"/>
    <property type="match status" value="1"/>
</dbReference>
<gene>
    <name evidence="12" type="ordered locus">Acid345_1814</name>
</gene>
<evidence type="ECO:0000259" key="10">
    <source>
        <dbReference type="PROSITE" id="PS50109"/>
    </source>
</evidence>
<dbReference type="InterPro" id="IPR005467">
    <property type="entry name" value="His_kinase_dom"/>
</dbReference>
<dbReference type="SMART" id="SM00388">
    <property type="entry name" value="HisKA"/>
    <property type="match status" value="1"/>
</dbReference>
<dbReference type="CDD" id="cd00156">
    <property type="entry name" value="REC"/>
    <property type="match status" value="1"/>
</dbReference>
<dbReference type="STRING" id="204669.Acid345_1814"/>
<feature type="domain" description="Response regulatory" evidence="11">
    <location>
        <begin position="3"/>
        <end position="119"/>
    </location>
</feature>
<dbReference type="eggNOG" id="COG0745">
    <property type="taxonomic scope" value="Bacteria"/>
</dbReference>
<dbReference type="InterPro" id="IPR036890">
    <property type="entry name" value="HATPase_C_sf"/>
</dbReference>
<dbReference type="eggNOG" id="COG4191">
    <property type="taxonomic scope" value="Bacteria"/>
</dbReference>
<reference evidence="12 13" key="1">
    <citation type="journal article" date="2009" name="Appl. Environ. Microbiol.">
        <title>Three genomes from the phylum Acidobacteria provide insight into the lifestyles of these microorganisms in soils.</title>
        <authorList>
            <person name="Ward N.L."/>
            <person name="Challacombe J.F."/>
            <person name="Janssen P.H."/>
            <person name="Henrissat B."/>
            <person name="Coutinho P.M."/>
            <person name="Wu M."/>
            <person name="Xie G."/>
            <person name="Haft D.H."/>
            <person name="Sait M."/>
            <person name="Badger J."/>
            <person name="Barabote R.D."/>
            <person name="Bradley B."/>
            <person name="Brettin T.S."/>
            <person name="Brinkac L.M."/>
            <person name="Bruce D."/>
            <person name="Creasy T."/>
            <person name="Daugherty S.C."/>
            <person name="Davidsen T.M."/>
            <person name="DeBoy R.T."/>
            <person name="Detter J.C."/>
            <person name="Dodson R.J."/>
            <person name="Durkin A.S."/>
            <person name="Ganapathy A."/>
            <person name="Gwinn-Giglio M."/>
            <person name="Han C.S."/>
            <person name="Khouri H."/>
            <person name="Kiss H."/>
            <person name="Kothari S.P."/>
            <person name="Madupu R."/>
            <person name="Nelson K.E."/>
            <person name="Nelson W.C."/>
            <person name="Paulsen I."/>
            <person name="Penn K."/>
            <person name="Ren Q."/>
            <person name="Rosovitz M.J."/>
            <person name="Selengut J.D."/>
            <person name="Shrivastava S."/>
            <person name="Sullivan S.A."/>
            <person name="Tapia R."/>
            <person name="Thompson L.S."/>
            <person name="Watkins K.L."/>
            <person name="Yang Q."/>
            <person name="Yu C."/>
            <person name="Zafar N."/>
            <person name="Zhou L."/>
            <person name="Kuske C.R."/>
        </authorList>
    </citation>
    <scope>NUCLEOTIDE SEQUENCE [LARGE SCALE GENOMIC DNA]</scope>
    <source>
        <strain evidence="12 13">Ellin345</strain>
    </source>
</reference>
<dbReference type="InterPro" id="IPR036097">
    <property type="entry name" value="HisK_dim/P_sf"/>
</dbReference>
<dbReference type="SUPFAM" id="SSF55874">
    <property type="entry name" value="ATPase domain of HSP90 chaperone/DNA topoisomerase II/histidine kinase"/>
    <property type="match status" value="1"/>
</dbReference>
<dbReference type="EMBL" id="CP000360">
    <property type="protein sequence ID" value="ABF40815.1"/>
    <property type="molecule type" value="Genomic_DNA"/>
</dbReference>
<evidence type="ECO:0000256" key="6">
    <source>
        <dbReference type="ARBA" id="ARBA00022777"/>
    </source>
</evidence>
<dbReference type="PROSITE" id="PS50110">
    <property type="entry name" value="RESPONSE_REGULATORY"/>
    <property type="match status" value="1"/>
</dbReference>
<dbReference type="PANTHER" id="PTHR43065:SF10">
    <property type="entry name" value="PEROXIDE STRESS-ACTIVATED HISTIDINE KINASE MAK3"/>
    <property type="match status" value="1"/>
</dbReference>
<evidence type="ECO:0000256" key="7">
    <source>
        <dbReference type="ARBA" id="ARBA00022840"/>
    </source>
</evidence>
<evidence type="ECO:0000256" key="4">
    <source>
        <dbReference type="ARBA" id="ARBA00022679"/>
    </source>
</evidence>
<evidence type="ECO:0000256" key="1">
    <source>
        <dbReference type="ARBA" id="ARBA00000085"/>
    </source>
</evidence>
<evidence type="ECO:0000313" key="12">
    <source>
        <dbReference type="EMBL" id="ABF40815.1"/>
    </source>
</evidence>
<evidence type="ECO:0000313" key="13">
    <source>
        <dbReference type="Proteomes" id="UP000002432"/>
    </source>
</evidence>
<keyword evidence="4 12" id="KW-0808">Transferase</keyword>
<dbReference type="GO" id="GO:0005524">
    <property type="term" value="F:ATP binding"/>
    <property type="evidence" value="ECO:0007669"/>
    <property type="project" value="UniProtKB-KW"/>
</dbReference>
<dbReference type="SMART" id="SM00448">
    <property type="entry name" value="REC"/>
    <property type="match status" value="1"/>
</dbReference>
<keyword evidence="13" id="KW-1185">Reference proteome</keyword>
<accession>Q1IQN5</accession>
<dbReference type="Pfam" id="PF00072">
    <property type="entry name" value="Response_reg"/>
    <property type="match status" value="1"/>
</dbReference>
<keyword evidence="3 9" id="KW-0597">Phosphoprotein</keyword>
<dbReference type="EnsemblBacteria" id="ABF40815">
    <property type="protein sequence ID" value="ABF40815"/>
    <property type="gene ID" value="Acid345_1814"/>
</dbReference>
<dbReference type="AlphaFoldDB" id="Q1IQN5"/>
<dbReference type="InterPro" id="IPR001789">
    <property type="entry name" value="Sig_transdc_resp-reg_receiver"/>
</dbReference>
<dbReference type="Pfam" id="PF02518">
    <property type="entry name" value="HATPase_c"/>
    <property type="match status" value="1"/>
</dbReference>
<dbReference type="InterPro" id="IPR011006">
    <property type="entry name" value="CheY-like_superfamily"/>
</dbReference>
<evidence type="ECO:0000256" key="9">
    <source>
        <dbReference type="PROSITE-ProRule" id="PRU00169"/>
    </source>
</evidence>
<dbReference type="PROSITE" id="PS50109">
    <property type="entry name" value="HIS_KIN"/>
    <property type="match status" value="1"/>
</dbReference>
<dbReference type="Gene3D" id="1.10.287.130">
    <property type="match status" value="1"/>
</dbReference>
<feature type="domain" description="Histidine kinase" evidence="10">
    <location>
        <begin position="149"/>
        <end position="363"/>
    </location>
</feature>
<evidence type="ECO:0000256" key="2">
    <source>
        <dbReference type="ARBA" id="ARBA00012438"/>
    </source>
</evidence>
<feature type="modified residue" description="4-aspartylphosphate" evidence="9">
    <location>
        <position position="54"/>
    </location>
</feature>
<comment type="catalytic activity">
    <reaction evidence="1">
        <text>ATP + protein L-histidine = ADP + protein N-phospho-L-histidine.</text>
        <dbReference type="EC" id="2.7.13.3"/>
    </reaction>
</comment>
<dbReference type="PRINTS" id="PR00344">
    <property type="entry name" value="BCTRLSENSOR"/>
</dbReference>
<dbReference type="KEGG" id="aba:Acid345_1814"/>